<dbReference type="RefSeq" id="WP_009609733.1">
    <property type="nucleotide sequence ID" value="NZ_CP009170.1"/>
</dbReference>
<dbReference type="STRING" id="2325.TKV_c23520"/>
<accession>A0A097AUG7</accession>
<dbReference type="eggNOG" id="COG1336">
    <property type="taxonomic scope" value="Bacteria"/>
</dbReference>
<dbReference type="PANTHER" id="PTHR36700:SF1">
    <property type="entry name" value="CRISPR SYSTEM CMR SUBUNIT CMR4"/>
    <property type="match status" value="1"/>
</dbReference>
<name>A0A097AUG7_THEKI</name>
<keyword evidence="1" id="KW-0051">Antiviral defense</keyword>
<evidence type="ECO:0000313" key="4">
    <source>
        <dbReference type="Proteomes" id="UP000029669"/>
    </source>
</evidence>
<dbReference type="GO" id="GO:0051607">
    <property type="term" value="P:defense response to virus"/>
    <property type="evidence" value="ECO:0007669"/>
    <property type="project" value="UniProtKB-KW"/>
</dbReference>
<sequence length="349" mass="40252">MYKESALITFYAETPVHMGAGQSVSYVDLPVQRERHTAFPIFWSSGIKGVIRDTCYRIWRDRDKVNLIFGPEEDSDFSSCISITDAKILLYPVRSVRGVFAWITCPFVLKRFKDELESAGINEVNKNFEVIDNLHLKDGEAVIPKESISVLEINDKQVAFEEFVFSIKNTSQNISEVVKFIKNLLPKTFLTTDIEKHFAIVSDDTFRDFVNYAVEVRTRVRIDQKTGTVKEGALFTEELIPSESVFYSLLFISDPYFGIDDEFYSCLLEVKEKTQGKLNWEEAKNKIEKKEWLEKVKNKEFYLKKAWEGNYFNSAEVLDNLHEILNGTILQLGGDETTGKGFMRVKIYP</sequence>
<dbReference type="Proteomes" id="UP000029669">
    <property type="component" value="Chromosome"/>
</dbReference>
<dbReference type="InterPro" id="IPR005537">
    <property type="entry name" value="RAMP_III_fam"/>
</dbReference>
<dbReference type="Pfam" id="PF03787">
    <property type="entry name" value="RAMPs"/>
    <property type="match status" value="1"/>
</dbReference>
<dbReference type="HOGENOM" id="CLU_047795_0_0_9"/>
<dbReference type="OrthoDB" id="9789361at2"/>
<dbReference type="EMBL" id="CP009170">
    <property type="protein sequence ID" value="AIS53477.1"/>
    <property type="molecule type" value="Genomic_DNA"/>
</dbReference>
<dbReference type="AlphaFoldDB" id="A0A097AUG7"/>
<organism evidence="3 4">
    <name type="scientific">Thermoanaerobacter kivui</name>
    <name type="common">Acetogenium kivui</name>
    <dbReference type="NCBI Taxonomy" id="2325"/>
    <lineage>
        <taxon>Bacteria</taxon>
        <taxon>Bacillati</taxon>
        <taxon>Bacillota</taxon>
        <taxon>Clostridia</taxon>
        <taxon>Thermoanaerobacterales</taxon>
        <taxon>Thermoanaerobacteraceae</taxon>
        <taxon>Thermoanaerobacter</taxon>
    </lineage>
</organism>
<dbReference type="PANTHER" id="PTHR36700">
    <property type="entry name" value="CRISPR SYSTEM CMR SUBUNIT CMR4"/>
    <property type="match status" value="1"/>
</dbReference>
<gene>
    <name evidence="3" type="primary">cmr4</name>
    <name evidence="3" type="ORF">TKV_c23520</name>
</gene>
<keyword evidence="4" id="KW-1185">Reference proteome</keyword>
<protein>
    <submittedName>
        <fullName evidence="3">CRISPR subtype III-B-associated RAMP protein Cmr4</fullName>
    </submittedName>
</protein>
<evidence type="ECO:0000259" key="2">
    <source>
        <dbReference type="Pfam" id="PF03787"/>
    </source>
</evidence>
<proteinExistence type="predicted"/>
<feature type="domain" description="CRISPR type III-associated protein" evidence="2">
    <location>
        <begin position="9"/>
        <end position="343"/>
    </location>
</feature>
<dbReference type="KEGG" id="tki:TKV_c23520"/>
<dbReference type="NCBIfam" id="TIGR02580">
    <property type="entry name" value="cas_RAMP_Cmr4"/>
    <property type="match status" value="1"/>
</dbReference>
<reference evidence="4" key="1">
    <citation type="journal article" date="2015" name="Genome Announc.">
        <title>Whole-Genome Sequences of 80 Environmental and Clinical Isolates of Burkholderia pseudomallei.</title>
        <authorList>
            <person name="Johnson S.L."/>
            <person name="Baker A.L."/>
            <person name="Chain P.S."/>
            <person name="Currie B.J."/>
            <person name="Daligault H.E."/>
            <person name="Davenport K.W."/>
            <person name="Davis C.B."/>
            <person name="Inglis T.J."/>
            <person name="Kaestli M."/>
            <person name="Koren S."/>
            <person name="Mayo M."/>
            <person name="Merritt A.J."/>
            <person name="Price E.P."/>
            <person name="Sarovich D.S."/>
            <person name="Warner J."/>
            <person name="Rosovitz M.J."/>
        </authorList>
    </citation>
    <scope>NUCLEOTIDE SEQUENCE [LARGE SCALE GENOMIC DNA]</scope>
    <source>
        <strain evidence="4">DSM 2030</strain>
    </source>
</reference>
<dbReference type="InterPro" id="IPR013410">
    <property type="entry name" value="CRISPR-assoc_RAMP_Cmr4"/>
</dbReference>
<evidence type="ECO:0000256" key="1">
    <source>
        <dbReference type="ARBA" id="ARBA00023118"/>
    </source>
</evidence>
<evidence type="ECO:0000313" key="3">
    <source>
        <dbReference type="EMBL" id="AIS53477.1"/>
    </source>
</evidence>